<dbReference type="EMBL" id="CAXIPR030001904">
    <property type="protein sequence ID" value="CAM0149209.1"/>
    <property type="molecule type" value="Genomic_DNA"/>
</dbReference>
<keyword evidence="3" id="KW-1185">Reference proteome</keyword>
<name>A0ABC9H5Y8_9POAL</name>
<gene>
    <name evidence="2" type="ORF">URODEC1_LOCUS122411</name>
</gene>
<sequence length="92" mass="10131">MARMLVHYLMATLFMVLVMISSNSVSCLPCSPPGGVGQRDLASCFKALNNICTTNESCVYDCQLKGHTTYNAYCKPPKKSQNPQEYLCCCPP</sequence>
<keyword evidence="1" id="KW-0732">Signal</keyword>
<feature type="chain" id="PRO_5044744509" evidence="1">
    <location>
        <begin position="28"/>
        <end position="92"/>
    </location>
</feature>
<evidence type="ECO:0000256" key="1">
    <source>
        <dbReference type="SAM" id="SignalP"/>
    </source>
</evidence>
<comment type="caution">
    <text evidence="2">The sequence shown here is derived from an EMBL/GenBank/DDBJ whole genome shotgun (WGS) entry which is preliminary data.</text>
</comment>
<evidence type="ECO:0000313" key="2">
    <source>
        <dbReference type="EMBL" id="CAM0149209.1"/>
    </source>
</evidence>
<protein>
    <submittedName>
        <fullName evidence="2">Uncharacterized protein</fullName>
    </submittedName>
</protein>
<dbReference type="AlphaFoldDB" id="A0ABC9H5Y8"/>
<evidence type="ECO:0000313" key="3">
    <source>
        <dbReference type="Proteomes" id="UP001497457"/>
    </source>
</evidence>
<feature type="signal peptide" evidence="1">
    <location>
        <begin position="1"/>
        <end position="27"/>
    </location>
</feature>
<organism evidence="2 3">
    <name type="scientific">Urochloa decumbens</name>
    <dbReference type="NCBI Taxonomy" id="240449"/>
    <lineage>
        <taxon>Eukaryota</taxon>
        <taxon>Viridiplantae</taxon>
        <taxon>Streptophyta</taxon>
        <taxon>Embryophyta</taxon>
        <taxon>Tracheophyta</taxon>
        <taxon>Spermatophyta</taxon>
        <taxon>Magnoliopsida</taxon>
        <taxon>Liliopsida</taxon>
        <taxon>Poales</taxon>
        <taxon>Poaceae</taxon>
        <taxon>PACMAD clade</taxon>
        <taxon>Panicoideae</taxon>
        <taxon>Panicodae</taxon>
        <taxon>Paniceae</taxon>
        <taxon>Melinidinae</taxon>
        <taxon>Urochloa</taxon>
    </lineage>
</organism>
<accession>A0ABC9H5Y8</accession>
<dbReference type="Proteomes" id="UP001497457">
    <property type="component" value="Unassembled WGS sequence"/>
</dbReference>
<reference evidence="2 3" key="1">
    <citation type="submission" date="2024-10" db="EMBL/GenBank/DDBJ databases">
        <authorList>
            <person name="Ryan C."/>
        </authorList>
    </citation>
    <scope>NUCLEOTIDE SEQUENCE [LARGE SCALE GENOMIC DNA]</scope>
</reference>
<proteinExistence type="predicted"/>